<evidence type="ECO:0000313" key="2">
    <source>
        <dbReference type="Proteomes" id="UP001732700"/>
    </source>
</evidence>
<evidence type="ECO:0000313" key="1">
    <source>
        <dbReference type="EnsemblPlants" id="AVESA.00010b.r2.5AG0843690.1.CDS"/>
    </source>
</evidence>
<keyword evidence="2" id="KW-1185">Reference proteome</keyword>
<name>A0ACD5XRU4_AVESA</name>
<protein>
    <submittedName>
        <fullName evidence="1">Uncharacterized protein</fullName>
    </submittedName>
</protein>
<proteinExistence type="predicted"/>
<organism evidence="1 2">
    <name type="scientific">Avena sativa</name>
    <name type="common">Oat</name>
    <dbReference type="NCBI Taxonomy" id="4498"/>
    <lineage>
        <taxon>Eukaryota</taxon>
        <taxon>Viridiplantae</taxon>
        <taxon>Streptophyta</taxon>
        <taxon>Embryophyta</taxon>
        <taxon>Tracheophyta</taxon>
        <taxon>Spermatophyta</taxon>
        <taxon>Magnoliopsida</taxon>
        <taxon>Liliopsida</taxon>
        <taxon>Poales</taxon>
        <taxon>Poaceae</taxon>
        <taxon>BOP clade</taxon>
        <taxon>Pooideae</taxon>
        <taxon>Poodae</taxon>
        <taxon>Poeae</taxon>
        <taxon>Poeae Chloroplast Group 1 (Aveneae type)</taxon>
        <taxon>Aveninae</taxon>
        <taxon>Avena</taxon>
    </lineage>
</organism>
<dbReference type="Proteomes" id="UP001732700">
    <property type="component" value="Chromosome 5A"/>
</dbReference>
<sequence>MERDFMGAAGNEQRQRAAEDDATRKESAYFGAGGPPPMDWSFATSRAGAAPAVMSFRQSAPREEQQGLAQFSAFDAVQKQQPSRVLTQQRSFGADNHGSPQYTATRGAYGVPPPQQQKQQHAVNGAYGGQTPQQQQQHVVSGAYGGQTPQQQQRQHVVNGAYGGHPSQQQHAANGARATPVSSPLNPNSQMFKVQSSPNIQNGVATGGPFKQPPFAVNNAAVAASRVGVYARNMPKPKMAQLTIFYAGSVNVFNNVSAEKAQELMVLASRGSLPSAPSTVARSPDANLFASRGSLPSAPSTVARSPDANLFTSRGSLPSAPTTVTRSPDANLFASRGSLPSAPSTVTRSPEANLSAPAKVTAPEVSPAKQMLPQMQQRVSPPKPISSVSQAPCLPKSASSSNIDSTVPKSVMPLRSQPPSTHPVTLATTTAEAIMPRAVPQARKASLARFLEKRKERVTTVAPYSSGKSPMDSNDTVGSSIENSKSSLTGITISSNREKSVWRPRNISFSGECPSTNLHI</sequence>
<reference evidence="1" key="2">
    <citation type="submission" date="2025-09" db="UniProtKB">
        <authorList>
            <consortium name="EnsemblPlants"/>
        </authorList>
    </citation>
    <scope>IDENTIFICATION</scope>
</reference>
<accession>A0ACD5XRU4</accession>
<reference evidence="1" key="1">
    <citation type="submission" date="2021-05" db="EMBL/GenBank/DDBJ databases">
        <authorList>
            <person name="Scholz U."/>
            <person name="Mascher M."/>
            <person name="Fiebig A."/>
        </authorList>
    </citation>
    <scope>NUCLEOTIDE SEQUENCE [LARGE SCALE GENOMIC DNA]</scope>
</reference>
<dbReference type="EnsemblPlants" id="AVESA.00010b.r2.5AG0843690.1">
    <property type="protein sequence ID" value="AVESA.00010b.r2.5AG0843690.1.CDS"/>
    <property type="gene ID" value="AVESA.00010b.r2.5AG0843690"/>
</dbReference>